<protein>
    <submittedName>
        <fullName evidence="4">GNAT family N-acetyltransferase</fullName>
    </submittedName>
</protein>
<dbReference type="AlphaFoldDB" id="A0A515ELZ5"/>
<keyword evidence="5" id="KW-1185">Reference proteome</keyword>
<organism evidence="4 5">
    <name type="scientific">Rhodoferax aquaticus</name>
    <dbReference type="NCBI Taxonomy" id="2527691"/>
    <lineage>
        <taxon>Bacteria</taxon>
        <taxon>Pseudomonadati</taxon>
        <taxon>Pseudomonadota</taxon>
        <taxon>Betaproteobacteria</taxon>
        <taxon>Burkholderiales</taxon>
        <taxon>Comamonadaceae</taxon>
        <taxon>Rhodoferax</taxon>
    </lineage>
</organism>
<dbReference type="GO" id="GO:0016747">
    <property type="term" value="F:acyltransferase activity, transferring groups other than amino-acyl groups"/>
    <property type="evidence" value="ECO:0007669"/>
    <property type="project" value="InterPro"/>
</dbReference>
<dbReference type="PROSITE" id="PS51186">
    <property type="entry name" value="GNAT"/>
    <property type="match status" value="1"/>
</dbReference>
<dbReference type="SUPFAM" id="SSF55729">
    <property type="entry name" value="Acyl-CoA N-acyltransferases (Nat)"/>
    <property type="match status" value="1"/>
</dbReference>
<dbReference type="InterPro" id="IPR000182">
    <property type="entry name" value="GNAT_dom"/>
</dbReference>
<evidence type="ECO:0000256" key="2">
    <source>
        <dbReference type="ARBA" id="ARBA00023315"/>
    </source>
</evidence>
<reference evidence="5" key="2">
    <citation type="journal article" date="2020" name="Int. J. Syst. Evol. Microbiol.">
        <title>Genomic insights into a novel species Rhodoferax aquaticus sp. nov., isolated from freshwater.</title>
        <authorList>
            <person name="Li T."/>
            <person name="Zhuo Y."/>
            <person name="Jin C.Z."/>
            <person name="Wu X."/>
            <person name="Ko S.R."/>
            <person name="Jin F.J."/>
            <person name="Ahn C.Y."/>
            <person name="Oh H.M."/>
            <person name="Lee H.G."/>
            <person name="Jin L."/>
        </authorList>
    </citation>
    <scope>NUCLEOTIDE SEQUENCE [LARGE SCALE GENOMIC DNA]</scope>
    <source>
        <strain evidence="5">Gr-4</strain>
    </source>
</reference>
<dbReference type="CDD" id="cd04301">
    <property type="entry name" value="NAT_SF"/>
    <property type="match status" value="1"/>
</dbReference>
<evidence type="ECO:0000313" key="5">
    <source>
        <dbReference type="Proteomes" id="UP000317365"/>
    </source>
</evidence>
<dbReference type="PANTHER" id="PTHR43877:SF2">
    <property type="entry name" value="AMINOALKYLPHOSPHONATE N-ACETYLTRANSFERASE-RELATED"/>
    <property type="match status" value="1"/>
</dbReference>
<evidence type="ECO:0000259" key="3">
    <source>
        <dbReference type="PROSITE" id="PS51186"/>
    </source>
</evidence>
<dbReference type="Pfam" id="PF00583">
    <property type="entry name" value="Acetyltransf_1"/>
    <property type="match status" value="1"/>
</dbReference>
<keyword evidence="2" id="KW-0012">Acyltransferase</keyword>
<evidence type="ECO:0000256" key="1">
    <source>
        <dbReference type="ARBA" id="ARBA00022679"/>
    </source>
</evidence>
<feature type="domain" description="N-acetyltransferase" evidence="3">
    <location>
        <begin position="9"/>
        <end position="180"/>
    </location>
</feature>
<keyword evidence="1" id="KW-0808">Transferase</keyword>
<sequence length="189" mass="20664">MTTPSQPALSYRIATAADAPAIADLVNSAYRGDSSRQGWTTEADLLEGSRTSAHEVSGLIAAPDSVVYLCFADAEAATGAPSELVGCVNLAKKGDGAYLGMFVVKPTLQGGGLGKRFMQEAERYAQALWNVQKMWMTVITVRHELIAFYERRGYRRTGRVHPFPANNGKETMLVENLMFEEFEKVLPQA</sequence>
<dbReference type="InterPro" id="IPR050832">
    <property type="entry name" value="Bact_Acetyltransf"/>
</dbReference>
<dbReference type="Gene3D" id="3.40.630.30">
    <property type="match status" value="1"/>
</dbReference>
<evidence type="ECO:0000313" key="4">
    <source>
        <dbReference type="EMBL" id="QDL53690.1"/>
    </source>
</evidence>
<dbReference type="KEGG" id="rhg:EXZ61_05615"/>
<accession>A0A515ELZ5</accession>
<proteinExistence type="predicted"/>
<dbReference type="InterPro" id="IPR016181">
    <property type="entry name" value="Acyl_CoA_acyltransferase"/>
</dbReference>
<dbReference type="Proteomes" id="UP000317365">
    <property type="component" value="Chromosome"/>
</dbReference>
<dbReference type="EMBL" id="CP036282">
    <property type="protein sequence ID" value="QDL53690.1"/>
    <property type="molecule type" value="Genomic_DNA"/>
</dbReference>
<gene>
    <name evidence="4" type="ORF">EXZ61_05615</name>
</gene>
<reference evidence="5" key="1">
    <citation type="submission" date="2019-02" db="EMBL/GenBank/DDBJ databases">
        <title>Complete genome sequence of Rhodoferax sp. Gr-4.</title>
        <authorList>
            <person name="Jin L."/>
        </authorList>
    </citation>
    <scope>NUCLEOTIDE SEQUENCE [LARGE SCALE GENOMIC DNA]</scope>
    <source>
        <strain evidence="5">Gr-4</strain>
    </source>
</reference>
<dbReference type="PANTHER" id="PTHR43877">
    <property type="entry name" value="AMINOALKYLPHOSPHONATE N-ACETYLTRANSFERASE-RELATED-RELATED"/>
    <property type="match status" value="1"/>
</dbReference>
<dbReference type="RefSeq" id="WP_142809827.1">
    <property type="nucleotide sequence ID" value="NZ_CP036282.1"/>
</dbReference>
<name>A0A515ELZ5_9BURK</name>